<accession>A0ACC1SN74</accession>
<evidence type="ECO:0000313" key="1">
    <source>
        <dbReference type="EMBL" id="KAJ3542964.1"/>
    </source>
</evidence>
<keyword evidence="2" id="KW-1185">Reference proteome</keyword>
<evidence type="ECO:0000313" key="2">
    <source>
        <dbReference type="Proteomes" id="UP001148629"/>
    </source>
</evidence>
<gene>
    <name evidence="1" type="ORF">NM208_g3827</name>
</gene>
<dbReference type="Proteomes" id="UP001148629">
    <property type="component" value="Unassembled WGS sequence"/>
</dbReference>
<comment type="caution">
    <text evidence="1">The sequence shown here is derived from an EMBL/GenBank/DDBJ whole genome shotgun (WGS) entry which is preliminary data.</text>
</comment>
<proteinExistence type="predicted"/>
<sequence>MFTPETRRRPTRTSSTGDPLPFERRSTGRRHFSRQRSRSRPPPPAVLQILDSVKPYAVIAALLTIFSVLLSGISGCPPTPLPIHKPLVKVTSSLRETFPPSNYSTTYIPGSITDDELKRKSREIIDIIKTAHSDGLGAVESATHQVYHLQEWQENPSSRDTAFSDNDWIMNQYFSILGTHVAEKRIVKPNGAEPLAQITTDQEQPKDEKVSADQDSGVVVVERLRLYSLGMLASQLSDFSNFTTSLNSRVASLQNDLQPLLNHPRNLRCRTDGLRQLSALRNSTGKYSHLASEQAKSVRELVTQIDALRLSLKGFLGRNVEWDRDRYPHRDISLANNTINLRGDHWNATWAWMELGTDSQLSPSLASLTSAICSRISCWMHRHPVRLPIAKIQLAELDKELVTAYREAGQEWYSLISVDNWLKYHHHIDPLE</sequence>
<organism evidence="1 2">
    <name type="scientific">Fusarium decemcellulare</name>
    <dbReference type="NCBI Taxonomy" id="57161"/>
    <lineage>
        <taxon>Eukaryota</taxon>
        <taxon>Fungi</taxon>
        <taxon>Dikarya</taxon>
        <taxon>Ascomycota</taxon>
        <taxon>Pezizomycotina</taxon>
        <taxon>Sordariomycetes</taxon>
        <taxon>Hypocreomycetidae</taxon>
        <taxon>Hypocreales</taxon>
        <taxon>Nectriaceae</taxon>
        <taxon>Fusarium</taxon>
        <taxon>Fusarium decemcellulare species complex</taxon>
    </lineage>
</organism>
<protein>
    <submittedName>
        <fullName evidence="1">Uncharacterized protein</fullName>
    </submittedName>
</protein>
<dbReference type="EMBL" id="JANRMS010000267">
    <property type="protein sequence ID" value="KAJ3542964.1"/>
    <property type="molecule type" value="Genomic_DNA"/>
</dbReference>
<name>A0ACC1SN74_9HYPO</name>
<reference evidence="1" key="1">
    <citation type="submission" date="2022-08" db="EMBL/GenBank/DDBJ databases">
        <title>Genome Sequence of Fusarium decemcellulare.</title>
        <authorList>
            <person name="Buettner E."/>
        </authorList>
    </citation>
    <scope>NUCLEOTIDE SEQUENCE</scope>
    <source>
        <strain evidence="1">Babe19</strain>
    </source>
</reference>